<dbReference type="NCBIfam" id="TIGR04183">
    <property type="entry name" value="Por_Secre_tail"/>
    <property type="match status" value="1"/>
</dbReference>
<dbReference type="GO" id="GO:0006508">
    <property type="term" value="P:proteolysis"/>
    <property type="evidence" value="ECO:0007669"/>
    <property type="project" value="UniProtKB-KW"/>
</dbReference>
<dbReference type="PANTHER" id="PTHR47466">
    <property type="match status" value="1"/>
</dbReference>
<evidence type="ECO:0000259" key="10">
    <source>
        <dbReference type="Pfam" id="PF05572"/>
    </source>
</evidence>
<dbReference type="Gene3D" id="3.40.390.10">
    <property type="entry name" value="Collagenase (Catalytic Domain)"/>
    <property type="match status" value="1"/>
</dbReference>
<feature type="domain" description="Secretion system C-terminal sorting" evidence="11">
    <location>
        <begin position="357"/>
        <end position="425"/>
    </location>
</feature>
<evidence type="ECO:0000256" key="3">
    <source>
        <dbReference type="ARBA" id="ARBA00022723"/>
    </source>
</evidence>
<evidence type="ECO:0000256" key="1">
    <source>
        <dbReference type="ARBA" id="ARBA00008721"/>
    </source>
</evidence>
<dbReference type="KEGG" id="hts:HMJ29_05100"/>
<gene>
    <name evidence="12" type="ORF">HMJ29_05100</name>
</gene>
<evidence type="ECO:0000256" key="8">
    <source>
        <dbReference type="ARBA" id="ARBA00023157"/>
    </source>
</evidence>
<dbReference type="InterPro" id="IPR024079">
    <property type="entry name" value="MetalloPept_cat_dom_sf"/>
</dbReference>
<feature type="domain" description="Peptidase M43 pregnancy-associated plasma-A" evidence="10">
    <location>
        <begin position="189"/>
        <end position="325"/>
    </location>
</feature>
<dbReference type="SUPFAM" id="SSF55486">
    <property type="entry name" value="Metalloproteases ('zincins'), catalytic domain"/>
    <property type="match status" value="1"/>
</dbReference>
<evidence type="ECO:0000313" key="13">
    <source>
        <dbReference type="Proteomes" id="UP000501623"/>
    </source>
</evidence>
<sequence length="430" mass="46119">MKKTFYSLTLLALCTGLAAPLQAQDLQFNKTSRLTPNQPLQRQCATMEVYEAQIAADPTLPKRMAAIEAQTRQFEEGFTARRPGSTSATGTVTIPVVVHVVYNTVAQNVSAAQVQAQIDVLNQDFSKTNADASLIPSAFAGVAANTNVQFVLAKRDPNGNATTGIERTQTKVSSWSSNDAVKNAKRGGANAWPASQYLNLWVCNLGQGLLGYAQFPGGQASTDGVVVLYSSLPGGSAKPYDKGRTATHEVGHWLNLRHIWGDASCGNDLVSDTPTQQTSNYGCPSFPHVTCSNGSNGDMFMNYMDYTDDACMYMFTQGQSTRINALFASGGARASLLTSTGGTAPTAVVAKAPEVELYPNPASNRLQLKSGTEQASAQWAAKVYDLQGLEMKQVRTENATTLDVAALPAGLYHVILTDGQTTVHRRFRKE</sequence>
<evidence type="ECO:0000259" key="11">
    <source>
        <dbReference type="Pfam" id="PF18962"/>
    </source>
</evidence>
<keyword evidence="7" id="KW-0482">Metalloprotease</keyword>
<proteinExistence type="inferred from homology"/>
<protein>
    <submittedName>
        <fullName evidence="12">T9SS type A sorting domain-containing protein</fullName>
    </submittedName>
</protein>
<accession>A0A6M6BDN5</accession>
<evidence type="ECO:0000256" key="7">
    <source>
        <dbReference type="ARBA" id="ARBA00023049"/>
    </source>
</evidence>
<dbReference type="Pfam" id="PF18962">
    <property type="entry name" value="Por_Secre_tail"/>
    <property type="match status" value="1"/>
</dbReference>
<dbReference type="EMBL" id="CP053538">
    <property type="protein sequence ID" value="QJX46346.1"/>
    <property type="molecule type" value="Genomic_DNA"/>
</dbReference>
<dbReference type="RefSeq" id="WP_171590456.1">
    <property type="nucleotide sequence ID" value="NZ_CP053538.1"/>
</dbReference>
<dbReference type="AlphaFoldDB" id="A0A6M6BDN5"/>
<evidence type="ECO:0000256" key="6">
    <source>
        <dbReference type="ARBA" id="ARBA00022833"/>
    </source>
</evidence>
<organism evidence="12 13">
    <name type="scientific">Hymenobacter taeanensis</name>
    <dbReference type="NCBI Taxonomy" id="2735321"/>
    <lineage>
        <taxon>Bacteria</taxon>
        <taxon>Pseudomonadati</taxon>
        <taxon>Bacteroidota</taxon>
        <taxon>Cytophagia</taxon>
        <taxon>Cytophagales</taxon>
        <taxon>Hymenobacteraceae</taxon>
        <taxon>Hymenobacter</taxon>
    </lineage>
</organism>
<dbReference type="CDD" id="cd04275">
    <property type="entry name" value="ZnMc_pappalysin_like"/>
    <property type="match status" value="1"/>
</dbReference>
<feature type="signal peptide" evidence="9">
    <location>
        <begin position="1"/>
        <end position="23"/>
    </location>
</feature>
<keyword evidence="8" id="KW-1015">Disulfide bond</keyword>
<name>A0A6M6BDN5_9BACT</name>
<dbReference type="InterPro" id="IPR026444">
    <property type="entry name" value="Secre_tail"/>
</dbReference>
<evidence type="ECO:0000256" key="2">
    <source>
        <dbReference type="ARBA" id="ARBA00022670"/>
    </source>
</evidence>
<dbReference type="InterPro" id="IPR008754">
    <property type="entry name" value="Peptidase_M43"/>
</dbReference>
<keyword evidence="5" id="KW-0378">Hydrolase</keyword>
<keyword evidence="3" id="KW-0479">Metal-binding</keyword>
<keyword evidence="6" id="KW-0862">Zinc</keyword>
<evidence type="ECO:0000256" key="4">
    <source>
        <dbReference type="ARBA" id="ARBA00022729"/>
    </source>
</evidence>
<keyword evidence="13" id="KW-1185">Reference proteome</keyword>
<dbReference type="GO" id="GO:0008237">
    <property type="term" value="F:metallopeptidase activity"/>
    <property type="evidence" value="ECO:0007669"/>
    <property type="project" value="UniProtKB-KW"/>
</dbReference>
<feature type="chain" id="PRO_5026817206" evidence="9">
    <location>
        <begin position="24"/>
        <end position="430"/>
    </location>
</feature>
<dbReference type="Pfam" id="PF05572">
    <property type="entry name" value="Peptidase_M43"/>
    <property type="match status" value="1"/>
</dbReference>
<comment type="similarity">
    <text evidence="1">Belongs to the peptidase M43B family.</text>
</comment>
<dbReference type="Proteomes" id="UP000501623">
    <property type="component" value="Chromosome"/>
</dbReference>
<evidence type="ECO:0000256" key="5">
    <source>
        <dbReference type="ARBA" id="ARBA00022801"/>
    </source>
</evidence>
<keyword evidence="4 9" id="KW-0732">Signal</keyword>
<reference evidence="12 13" key="1">
    <citation type="submission" date="2020-05" db="EMBL/GenBank/DDBJ databases">
        <title>Complete genome sequence of Hymenobacter sp. TS19 in Coasted Sand Dune.</title>
        <authorList>
            <person name="Lee J.-H."/>
            <person name="Jung J.-H."/>
            <person name="Jeong S."/>
            <person name="Zhao L."/>
            <person name="Kim M.-K."/>
            <person name="Seo H.-S."/>
            <person name="Lim S."/>
        </authorList>
    </citation>
    <scope>NUCLEOTIDE SEQUENCE [LARGE SCALE GENOMIC DNA]</scope>
    <source>
        <strain evidence="12 13">TS19</strain>
    </source>
</reference>
<keyword evidence="2" id="KW-0645">Protease</keyword>
<evidence type="ECO:0000256" key="9">
    <source>
        <dbReference type="SAM" id="SignalP"/>
    </source>
</evidence>
<dbReference type="PANTHER" id="PTHR47466:SF1">
    <property type="entry name" value="METALLOPROTEASE MEP1 (AFU_ORTHOLOGUE AFUA_1G07730)-RELATED"/>
    <property type="match status" value="1"/>
</dbReference>
<dbReference type="GO" id="GO:0046872">
    <property type="term" value="F:metal ion binding"/>
    <property type="evidence" value="ECO:0007669"/>
    <property type="project" value="UniProtKB-KW"/>
</dbReference>
<evidence type="ECO:0000313" key="12">
    <source>
        <dbReference type="EMBL" id="QJX46346.1"/>
    </source>
</evidence>